<keyword evidence="2" id="KW-1185">Reference proteome</keyword>
<evidence type="ECO:0000313" key="1">
    <source>
        <dbReference type="EMBL" id="KAK9659695.1"/>
    </source>
</evidence>
<name>A0AAW1GG40_POPJA</name>
<dbReference type="AlphaFoldDB" id="A0AAW1GG40"/>
<accession>A0AAW1GG40</accession>
<dbReference type="Proteomes" id="UP001458880">
    <property type="component" value="Unassembled WGS sequence"/>
</dbReference>
<organism evidence="1 2">
    <name type="scientific">Popillia japonica</name>
    <name type="common">Japanese beetle</name>
    <dbReference type="NCBI Taxonomy" id="7064"/>
    <lineage>
        <taxon>Eukaryota</taxon>
        <taxon>Metazoa</taxon>
        <taxon>Ecdysozoa</taxon>
        <taxon>Arthropoda</taxon>
        <taxon>Hexapoda</taxon>
        <taxon>Insecta</taxon>
        <taxon>Pterygota</taxon>
        <taxon>Neoptera</taxon>
        <taxon>Endopterygota</taxon>
        <taxon>Coleoptera</taxon>
        <taxon>Polyphaga</taxon>
        <taxon>Scarabaeiformia</taxon>
        <taxon>Scarabaeidae</taxon>
        <taxon>Rutelinae</taxon>
        <taxon>Popillia</taxon>
    </lineage>
</organism>
<protein>
    <submittedName>
        <fullName evidence="1">Uncharacterized protein</fullName>
    </submittedName>
</protein>
<feature type="non-terminal residue" evidence="1">
    <location>
        <position position="58"/>
    </location>
</feature>
<reference evidence="1 2" key="1">
    <citation type="journal article" date="2024" name="BMC Genomics">
        <title>De novo assembly and annotation of Popillia japonica's genome with initial clues to its potential as an invasive pest.</title>
        <authorList>
            <person name="Cucini C."/>
            <person name="Boschi S."/>
            <person name="Funari R."/>
            <person name="Cardaioli E."/>
            <person name="Iannotti N."/>
            <person name="Marturano G."/>
            <person name="Paoli F."/>
            <person name="Bruttini M."/>
            <person name="Carapelli A."/>
            <person name="Frati F."/>
            <person name="Nardi F."/>
        </authorList>
    </citation>
    <scope>NUCLEOTIDE SEQUENCE [LARGE SCALE GENOMIC DNA]</scope>
    <source>
        <strain evidence="1">DMR45628</strain>
    </source>
</reference>
<dbReference type="EMBL" id="JASPKY010005922">
    <property type="protein sequence ID" value="KAK9659695.1"/>
    <property type="molecule type" value="Genomic_DNA"/>
</dbReference>
<proteinExistence type="predicted"/>
<evidence type="ECO:0000313" key="2">
    <source>
        <dbReference type="Proteomes" id="UP001458880"/>
    </source>
</evidence>
<sequence length="58" mass="6788">MLFVGIEFSEKEGGGIALVLRSWLTPRKKQVFWPPYKAQEEYNKALKNQQSCDPDTWQ</sequence>
<gene>
    <name evidence="1" type="ORF">QE152_g41622</name>
</gene>
<comment type="caution">
    <text evidence="1">The sequence shown here is derived from an EMBL/GenBank/DDBJ whole genome shotgun (WGS) entry which is preliminary data.</text>
</comment>